<evidence type="ECO:0000313" key="9">
    <source>
        <dbReference type="EMBL" id="QDT66939.1"/>
    </source>
</evidence>
<dbReference type="SUPFAM" id="SSF109998">
    <property type="entry name" value="Triger factor/SurA peptide-binding domain-like"/>
    <property type="match status" value="1"/>
</dbReference>
<evidence type="ECO:0000256" key="5">
    <source>
        <dbReference type="ARBA" id="ARBA00023235"/>
    </source>
</evidence>
<organism evidence="9 10">
    <name type="scientific">Calycomorphotria hydatis</name>
    <dbReference type="NCBI Taxonomy" id="2528027"/>
    <lineage>
        <taxon>Bacteria</taxon>
        <taxon>Pseudomonadati</taxon>
        <taxon>Planctomycetota</taxon>
        <taxon>Planctomycetia</taxon>
        <taxon>Planctomycetales</taxon>
        <taxon>Planctomycetaceae</taxon>
        <taxon>Calycomorphotria</taxon>
    </lineage>
</organism>
<dbReference type="PROSITE" id="PS01096">
    <property type="entry name" value="PPIC_PPIASE_1"/>
    <property type="match status" value="1"/>
</dbReference>
<accession>A0A517TEZ5</accession>
<reference evidence="9 10" key="1">
    <citation type="submission" date="2019-02" db="EMBL/GenBank/DDBJ databases">
        <title>Deep-cultivation of Planctomycetes and their phenomic and genomic characterization uncovers novel biology.</title>
        <authorList>
            <person name="Wiegand S."/>
            <person name="Jogler M."/>
            <person name="Boedeker C."/>
            <person name="Pinto D."/>
            <person name="Vollmers J."/>
            <person name="Rivas-Marin E."/>
            <person name="Kohn T."/>
            <person name="Peeters S.H."/>
            <person name="Heuer A."/>
            <person name="Rast P."/>
            <person name="Oberbeckmann S."/>
            <person name="Bunk B."/>
            <person name="Jeske O."/>
            <person name="Meyerdierks A."/>
            <person name="Storesund J.E."/>
            <person name="Kallscheuer N."/>
            <person name="Luecker S."/>
            <person name="Lage O.M."/>
            <person name="Pohl T."/>
            <person name="Merkel B.J."/>
            <person name="Hornburger P."/>
            <person name="Mueller R.-W."/>
            <person name="Bruemmer F."/>
            <person name="Labrenz M."/>
            <person name="Spormann A.M."/>
            <person name="Op den Camp H."/>
            <person name="Overmann J."/>
            <person name="Amann R."/>
            <person name="Jetten M.S.M."/>
            <person name="Mascher T."/>
            <person name="Medema M.H."/>
            <person name="Devos D.P."/>
            <person name="Kaster A.-K."/>
            <person name="Ovreas L."/>
            <person name="Rohde M."/>
            <person name="Galperin M.Y."/>
            <person name="Jogler C."/>
        </authorList>
    </citation>
    <scope>NUCLEOTIDE SEQUENCE [LARGE SCALE GENOMIC DNA]</scope>
    <source>
        <strain evidence="9 10">V22</strain>
    </source>
</reference>
<dbReference type="PANTHER" id="PTHR47245:SF1">
    <property type="entry name" value="FOLDASE PROTEIN PRSA"/>
    <property type="match status" value="1"/>
</dbReference>
<dbReference type="Gene3D" id="3.10.50.40">
    <property type="match status" value="1"/>
</dbReference>
<protein>
    <recommendedName>
        <fullName evidence="2">peptidylprolyl isomerase</fullName>
        <ecNumber evidence="2">5.2.1.8</ecNumber>
    </recommendedName>
</protein>
<dbReference type="InterPro" id="IPR027304">
    <property type="entry name" value="Trigger_fact/SurA_dom_sf"/>
</dbReference>
<dbReference type="Proteomes" id="UP000319976">
    <property type="component" value="Chromosome"/>
</dbReference>
<keyword evidence="10" id="KW-1185">Reference proteome</keyword>
<feature type="signal peptide" evidence="7">
    <location>
        <begin position="1"/>
        <end position="22"/>
    </location>
</feature>
<evidence type="ECO:0000256" key="1">
    <source>
        <dbReference type="ARBA" id="ARBA00000971"/>
    </source>
</evidence>
<dbReference type="PROSITE" id="PS50198">
    <property type="entry name" value="PPIC_PPIASE_2"/>
    <property type="match status" value="1"/>
</dbReference>
<dbReference type="InterPro" id="IPR046357">
    <property type="entry name" value="PPIase_dom_sf"/>
</dbReference>
<dbReference type="GO" id="GO:0003755">
    <property type="term" value="F:peptidyl-prolyl cis-trans isomerase activity"/>
    <property type="evidence" value="ECO:0007669"/>
    <property type="project" value="UniProtKB-KW"/>
</dbReference>
<dbReference type="RefSeq" id="WP_197439809.1">
    <property type="nucleotide sequence ID" value="NZ_CP036316.1"/>
</dbReference>
<dbReference type="SUPFAM" id="SSF54534">
    <property type="entry name" value="FKBP-like"/>
    <property type="match status" value="1"/>
</dbReference>
<dbReference type="Pfam" id="PF00639">
    <property type="entry name" value="Rotamase"/>
    <property type="match status" value="1"/>
</dbReference>
<dbReference type="InterPro" id="IPR023058">
    <property type="entry name" value="PPIase_PpiC_CS"/>
</dbReference>
<keyword evidence="5 6" id="KW-0413">Isomerase</keyword>
<keyword evidence="4 6" id="KW-0697">Rotamase</keyword>
<dbReference type="InterPro" id="IPR000297">
    <property type="entry name" value="PPIase_PpiC"/>
</dbReference>
<evidence type="ECO:0000256" key="3">
    <source>
        <dbReference type="ARBA" id="ARBA00022729"/>
    </source>
</evidence>
<feature type="chain" id="PRO_5022200086" description="peptidylprolyl isomerase" evidence="7">
    <location>
        <begin position="23"/>
        <end position="297"/>
    </location>
</feature>
<dbReference type="EMBL" id="CP036316">
    <property type="protein sequence ID" value="QDT66939.1"/>
    <property type="molecule type" value="Genomic_DNA"/>
</dbReference>
<feature type="domain" description="PpiC" evidence="8">
    <location>
        <begin position="156"/>
        <end position="256"/>
    </location>
</feature>
<dbReference type="EC" id="5.2.1.8" evidence="2"/>
<sequence precursor="true">MRLPLRFFFALMFSFIAFEAMADPEAVLATVNDVPITQADLDFELTARKVPEDRREELTERYLNGLIDRELMRQFLTHRKAMPEPEQLREAIGRMRERLEVGGEDVDALFAKIGFTEDRLKRAVALPLAWQKQVRRMVTEKQIQSYFEQHRRQLDGTRLEVRHLFIGPRKKADDAQVSQTLADIRRQIIDGELTFAEAAKAHSTAPSAAAGGEIGWITYRGKLPKSVSDAAYELNEGEITSPVASPFGWHLVQVGTIEPGELSLEDARAEVVNQLADQLWANLVAQQKQTAEIVRAE</sequence>
<proteinExistence type="predicted"/>
<evidence type="ECO:0000256" key="6">
    <source>
        <dbReference type="PROSITE-ProRule" id="PRU00278"/>
    </source>
</evidence>
<dbReference type="PANTHER" id="PTHR47245">
    <property type="entry name" value="PEPTIDYLPROLYL ISOMERASE"/>
    <property type="match status" value="1"/>
</dbReference>
<dbReference type="AlphaFoldDB" id="A0A517TEZ5"/>
<gene>
    <name evidence="9" type="primary">prsA1</name>
    <name evidence="9" type="ORF">V22_42110</name>
</gene>
<evidence type="ECO:0000313" key="10">
    <source>
        <dbReference type="Proteomes" id="UP000319976"/>
    </source>
</evidence>
<evidence type="ECO:0000256" key="2">
    <source>
        <dbReference type="ARBA" id="ARBA00013194"/>
    </source>
</evidence>
<evidence type="ECO:0000256" key="7">
    <source>
        <dbReference type="SAM" id="SignalP"/>
    </source>
</evidence>
<dbReference type="InterPro" id="IPR050245">
    <property type="entry name" value="PrsA_foldase"/>
</dbReference>
<evidence type="ECO:0000256" key="4">
    <source>
        <dbReference type="ARBA" id="ARBA00023110"/>
    </source>
</evidence>
<comment type="catalytic activity">
    <reaction evidence="1">
        <text>[protein]-peptidylproline (omega=180) = [protein]-peptidylproline (omega=0)</text>
        <dbReference type="Rhea" id="RHEA:16237"/>
        <dbReference type="Rhea" id="RHEA-COMP:10747"/>
        <dbReference type="Rhea" id="RHEA-COMP:10748"/>
        <dbReference type="ChEBI" id="CHEBI:83833"/>
        <dbReference type="ChEBI" id="CHEBI:83834"/>
        <dbReference type="EC" id="5.2.1.8"/>
    </reaction>
</comment>
<name>A0A517TEZ5_9PLAN</name>
<evidence type="ECO:0000259" key="8">
    <source>
        <dbReference type="PROSITE" id="PS50198"/>
    </source>
</evidence>
<dbReference type="KEGG" id="chya:V22_42110"/>
<dbReference type="Gene3D" id="1.10.4030.10">
    <property type="entry name" value="Porin chaperone SurA, peptide-binding domain"/>
    <property type="match status" value="1"/>
</dbReference>
<keyword evidence="3 7" id="KW-0732">Signal</keyword>